<evidence type="ECO:0000256" key="5">
    <source>
        <dbReference type="ARBA" id="ARBA00022454"/>
    </source>
</evidence>
<dbReference type="PANTHER" id="PTHR18867">
    <property type="entry name" value="RAD50"/>
    <property type="match status" value="1"/>
</dbReference>
<keyword evidence="7" id="KW-0862">Zinc</keyword>
<accession>E4X9L9</accession>
<dbReference type="EMBL" id="FN653031">
    <property type="protein sequence ID" value="CBY08442.1"/>
    <property type="molecule type" value="Genomic_DNA"/>
</dbReference>
<dbReference type="GO" id="GO:0000781">
    <property type="term" value="C:chromosome, telomeric region"/>
    <property type="evidence" value="ECO:0007669"/>
    <property type="project" value="UniProtKB-SubCell"/>
</dbReference>
<evidence type="ECO:0000313" key="13">
    <source>
        <dbReference type="EMBL" id="CBY08442.1"/>
    </source>
</evidence>
<name>E4X9L9_OIKDI</name>
<dbReference type="InParanoid" id="E4X9L9"/>
<dbReference type="SUPFAM" id="SSF52540">
    <property type="entry name" value="P-loop containing nucleoside triphosphate hydrolases"/>
    <property type="match status" value="1"/>
</dbReference>
<feature type="coiled-coil region" evidence="10">
    <location>
        <begin position="743"/>
        <end position="792"/>
    </location>
</feature>
<keyword evidence="6" id="KW-0479">Metal-binding</keyword>
<dbReference type="GO" id="GO:0030870">
    <property type="term" value="C:Mre11 complex"/>
    <property type="evidence" value="ECO:0007669"/>
    <property type="project" value="TreeGrafter"/>
</dbReference>
<dbReference type="GO" id="GO:0007004">
    <property type="term" value="P:telomere maintenance via telomerase"/>
    <property type="evidence" value="ECO:0007669"/>
    <property type="project" value="TreeGrafter"/>
</dbReference>
<feature type="domain" description="Rad50/SbcC-type AAA" evidence="12">
    <location>
        <begin position="7"/>
        <end position="262"/>
    </location>
</feature>
<evidence type="ECO:0000256" key="11">
    <source>
        <dbReference type="SAM" id="MobiDB-lite"/>
    </source>
</evidence>
<keyword evidence="10" id="KW-0175">Coiled coil</keyword>
<dbReference type="PANTHER" id="PTHR18867:SF12">
    <property type="entry name" value="DNA REPAIR PROTEIN RAD50"/>
    <property type="match status" value="1"/>
</dbReference>
<feature type="coiled-coil region" evidence="10">
    <location>
        <begin position="451"/>
        <end position="478"/>
    </location>
</feature>
<reference evidence="13" key="1">
    <citation type="journal article" date="2010" name="Science">
        <title>Plasticity of animal genome architecture unmasked by rapid evolution of a pelagic tunicate.</title>
        <authorList>
            <person name="Denoeud F."/>
            <person name="Henriet S."/>
            <person name="Mungpakdee S."/>
            <person name="Aury J.M."/>
            <person name="Da Silva C."/>
            <person name="Brinkmann H."/>
            <person name="Mikhaleva J."/>
            <person name="Olsen L.C."/>
            <person name="Jubin C."/>
            <person name="Canestro C."/>
            <person name="Bouquet J.M."/>
            <person name="Danks G."/>
            <person name="Poulain J."/>
            <person name="Campsteijn C."/>
            <person name="Adamski M."/>
            <person name="Cross I."/>
            <person name="Yadetie F."/>
            <person name="Muffato M."/>
            <person name="Louis A."/>
            <person name="Butcher S."/>
            <person name="Tsagkogeorga G."/>
            <person name="Konrad A."/>
            <person name="Singh S."/>
            <person name="Jensen M.F."/>
            <person name="Cong E.H."/>
            <person name="Eikeseth-Otteraa H."/>
            <person name="Noel B."/>
            <person name="Anthouard V."/>
            <person name="Porcel B.M."/>
            <person name="Kachouri-Lafond R."/>
            <person name="Nishino A."/>
            <person name="Ugolini M."/>
            <person name="Chourrout P."/>
            <person name="Nishida H."/>
            <person name="Aasland R."/>
            <person name="Huzurbazar S."/>
            <person name="Westhof E."/>
            <person name="Delsuc F."/>
            <person name="Lehrach H."/>
            <person name="Reinhardt R."/>
            <person name="Weissenbach J."/>
            <person name="Roy S.W."/>
            <person name="Artiguenave F."/>
            <person name="Postlethwait J.H."/>
            <person name="Manak J.R."/>
            <person name="Thompson E.M."/>
            <person name="Jaillon O."/>
            <person name="Du Pasquier L."/>
            <person name="Boudinot P."/>
            <person name="Liberles D.A."/>
            <person name="Volff J.N."/>
            <person name="Philippe H."/>
            <person name="Lenhard B."/>
            <person name="Roest Crollius H."/>
            <person name="Wincker P."/>
            <person name="Chourrout D."/>
        </authorList>
    </citation>
    <scope>NUCLEOTIDE SEQUENCE [LARGE SCALE GENOMIC DNA]</scope>
</reference>
<dbReference type="GO" id="GO:0070192">
    <property type="term" value="P:chromosome organization involved in meiotic cell cycle"/>
    <property type="evidence" value="ECO:0007669"/>
    <property type="project" value="TreeGrafter"/>
</dbReference>
<dbReference type="GO" id="GO:0046872">
    <property type="term" value="F:metal ion binding"/>
    <property type="evidence" value="ECO:0007669"/>
    <property type="project" value="UniProtKB-KW"/>
</dbReference>
<dbReference type="GO" id="GO:0000722">
    <property type="term" value="P:telomere maintenance via recombination"/>
    <property type="evidence" value="ECO:0007669"/>
    <property type="project" value="TreeGrafter"/>
</dbReference>
<organism evidence="13">
    <name type="scientific">Oikopleura dioica</name>
    <name type="common">Tunicate</name>
    <dbReference type="NCBI Taxonomy" id="34765"/>
    <lineage>
        <taxon>Eukaryota</taxon>
        <taxon>Metazoa</taxon>
        <taxon>Chordata</taxon>
        <taxon>Tunicata</taxon>
        <taxon>Appendicularia</taxon>
        <taxon>Copelata</taxon>
        <taxon>Oikopleuridae</taxon>
        <taxon>Oikopleura</taxon>
    </lineage>
</organism>
<dbReference type="Gene3D" id="3.40.50.300">
    <property type="entry name" value="P-loop containing nucleotide triphosphate hydrolases"/>
    <property type="match status" value="2"/>
</dbReference>
<evidence type="ECO:0000256" key="9">
    <source>
        <dbReference type="ARBA" id="ARBA00049360"/>
    </source>
</evidence>
<dbReference type="Proteomes" id="UP000001307">
    <property type="component" value="Unassembled WGS sequence"/>
</dbReference>
<dbReference type="OrthoDB" id="18797at2759"/>
<proteinExistence type="inferred from homology"/>
<evidence type="ECO:0000256" key="3">
    <source>
        <dbReference type="ARBA" id="ARBA00004286"/>
    </source>
</evidence>
<evidence type="ECO:0000256" key="6">
    <source>
        <dbReference type="ARBA" id="ARBA00022723"/>
    </source>
</evidence>
<evidence type="ECO:0000313" key="14">
    <source>
        <dbReference type="Proteomes" id="UP000001307"/>
    </source>
</evidence>
<feature type="coiled-coil region" evidence="10">
    <location>
        <begin position="980"/>
        <end position="1028"/>
    </location>
</feature>
<comment type="similarity">
    <text evidence="4">Belongs to the SMC family. RAD50 subfamily.</text>
</comment>
<dbReference type="GO" id="GO:0051880">
    <property type="term" value="F:G-quadruplex DNA binding"/>
    <property type="evidence" value="ECO:0007669"/>
    <property type="project" value="TreeGrafter"/>
</dbReference>
<evidence type="ECO:0000259" key="12">
    <source>
        <dbReference type="Pfam" id="PF13476"/>
    </source>
</evidence>
<keyword evidence="5" id="KW-0158">Chromosome</keyword>
<evidence type="ECO:0000256" key="4">
    <source>
        <dbReference type="ARBA" id="ARBA00009439"/>
    </source>
</evidence>
<keyword evidence="14" id="KW-1185">Reference proteome</keyword>
<dbReference type="GO" id="GO:0043047">
    <property type="term" value="F:single-stranded telomeric DNA binding"/>
    <property type="evidence" value="ECO:0007669"/>
    <property type="project" value="TreeGrafter"/>
</dbReference>
<dbReference type="GO" id="GO:0000794">
    <property type="term" value="C:condensed nuclear chromosome"/>
    <property type="evidence" value="ECO:0007669"/>
    <property type="project" value="TreeGrafter"/>
</dbReference>
<comment type="cofactor">
    <cofactor evidence="1">
        <name>Zn(2+)</name>
        <dbReference type="ChEBI" id="CHEBI:29105"/>
    </cofactor>
</comment>
<dbReference type="InterPro" id="IPR038729">
    <property type="entry name" value="Rad50/SbcC_AAA"/>
</dbReference>
<dbReference type="InterPro" id="IPR027417">
    <property type="entry name" value="P-loop_NTPase"/>
</dbReference>
<comment type="subcellular location">
    <subcellularLocation>
        <location evidence="3">Chromosome</location>
    </subcellularLocation>
    <subcellularLocation>
        <location evidence="2">Nucleus</location>
    </subcellularLocation>
</comment>
<feature type="coiled-coil region" evidence="10">
    <location>
        <begin position="197"/>
        <end position="300"/>
    </location>
</feature>
<comment type="catalytic activity">
    <reaction evidence="9">
        <text>ATP + H2O = ADP + phosphate + H(+)</text>
        <dbReference type="Rhea" id="RHEA:13065"/>
        <dbReference type="ChEBI" id="CHEBI:15377"/>
        <dbReference type="ChEBI" id="CHEBI:15378"/>
        <dbReference type="ChEBI" id="CHEBI:30616"/>
        <dbReference type="ChEBI" id="CHEBI:43474"/>
        <dbReference type="ChEBI" id="CHEBI:456216"/>
    </reaction>
</comment>
<gene>
    <name evidence="13" type="ORF">GSOID_T00005013001</name>
</gene>
<evidence type="ECO:0000256" key="1">
    <source>
        <dbReference type="ARBA" id="ARBA00001947"/>
    </source>
</evidence>
<feature type="coiled-coil region" evidence="10">
    <location>
        <begin position="330"/>
        <end position="357"/>
    </location>
</feature>
<dbReference type="GO" id="GO:0003691">
    <property type="term" value="F:double-stranded telomeric DNA binding"/>
    <property type="evidence" value="ECO:0007669"/>
    <property type="project" value="TreeGrafter"/>
</dbReference>
<feature type="coiled-coil region" evidence="10">
    <location>
        <begin position="834"/>
        <end position="921"/>
    </location>
</feature>
<evidence type="ECO:0000256" key="7">
    <source>
        <dbReference type="ARBA" id="ARBA00022833"/>
    </source>
</evidence>
<dbReference type="GO" id="GO:0006302">
    <property type="term" value="P:double-strand break repair"/>
    <property type="evidence" value="ECO:0007669"/>
    <property type="project" value="InterPro"/>
</dbReference>
<sequence length="1335" mass="154474">MVFLKTIKISGIRSIGPGEEHEVEIKFQRPFTLISGQNGAGKTTIIECLKYATSGSFPPGTTKATVTGKKRKAVNTTKVPAQVFLELEIPSECGKPQLVQINRKLEGTLKDGDFTTKSLEGTITVKDKRSGEIISSKVQKVEELNKHIRGLLGVNKPVLEYAVFCHQDETLWPFEEAKLLKAKFDEIFQSAEYVKSLEQIKKAYKEASSEIVIMKERQRSETYRVEHFRKQKERENKLTIEVAEARKEIQTLDEQLDKVEEEEDQCATVLRDQRNKMEAVKSLQARCREINEDVKRFKEMEGVPKIVSSHNESITEIEESILNSEKGDDRRILEDQINEKQDEKKSLEEKLKSCQTRLDNEVMTIQQFDSDEKKIADIFEREHNRFPNVETSGPLNEKESQEDFIDGVSEVLDHQREQIEITEKKRDEEVGIIDEKLKENSVEKTTLETTISLKKKQMTTEKRKIEEIEEQLRSSSQIADRHSRFVRKRDALDKDYSAVSWETEFEKIDESLTQNSDEKDILTQKREKLEEEEEKSQIMEDLEREKKSKEADVSRMENEVRKSRDVLEDIFSQIEGFTDVEAVSKDDLEAWSMKYSKDFSRNEDALKRQVQALFQKQSEEKQLKKDHVKIQTRLVTNREKIESEILGELQDEKSKLNELTCEETELFEKVQAMEEGKKLFKQFLSSVQKKKGCPVCTSDLSGSKLDQTIEFCKSNMSFKNGPQMKADLEDLRTDITKKKEHIVVLEEIEKDEAEEAKVTAQQKTLKSQILRINDDKIKLEKSKKTLETIKNKLQLTAFDQFEIFTSANQQLEPSKARLTKIDREIFQMGESKSVTEVRNELKSVKDEIKALQLTENELRHSQNQLSTKQRTLNEQLNKTREEIAKLEKSMGSGSEEMIAQKSQLEEEVFRMQAEIESTNDHLKDLHKEHSLLNTESQRKRKNFDQEIVKAKRTCEKILSCVTALKNSHKHHRERYQEFSKERAEKEKTDLQQQIKSNQDELYGLIEVIEELQSRRGEFEVRKSKLQMARTLLLKKTELDEHSLKYKQAKQDFIEFNDSMGEDGIRGHLQPKLDEIRARREDIVDRRAKLEGEKTAKLEAIAETRSLEEDLGEDREREFFRSTIRVRIEESFARDLDKFSKALGTAIIEVHQKQMTKLNSIITSLWKTSYQGSDIDTISISAKDTRVGASTRSNMDYCVNMHRPDGAVLSMRGRASAGQRMLASLVLRLALMETFSSSGILTLDEPTTNLDKDAIRKFAETVVSLAKTARGYNMKTQFIIITHDKEFTEILQDLATVEAAYRLEKSSGGYTVAKAMSEQTDMDFDVYDTDDIYDRH</sequence>
<keyword evidence="8" id="KW-0539">Nucleus</keyword>
<evidence type="ECO:0000256" key="8">
    <source>
        <dbReference type="ARBA" id="ARBA00023242"/>
    </source>
</evidence>
<feature type="region of interest" description="Disordered" evidence="11">
    <location>
        <begin position="516"/>
        <end position="550"/>
    </location>
</feature>
<evidence type="ECO:0000256" key="10">
    <source>
        <dbReference type="SAM" id="Coils"/>
    </source>
</evidence>
<dbReference type="Pfam" id="PF13476">
    <property type="entry name" value="AAA_23"/>
    <property type="match status" value="1"/>
</dbReference>
<protein>
    <recommendedName>
        <fullName evidence="12">Rad50/SbcC-type AAA domain-containing protein</fullName>
    </recommendedName>
</protein>
<evidence type="ECO:0000256" key="2">
    <source>
        <dbReference type="ARBA" id="ARBA00004123"/>
    </source>
</evidence>
<dbReference type="GO" id="GO:0016887">
    <property type="term" value="F:ATP hydrolysis activity"/>
    <property type="evidence" value="ECO:0007669"/>
    <property type="project" value="InterPro"/>
</dbReference>